<dbReference type="PROSITE" id="PS00107">
    <property type="entry name" value="PROTEIN_KINASE_ATP"/>
    <property type="match status" value="1"/>
</dbReference>
<comment type="catalytic activity">
    <reaction evidence="8">
        <text>L-seryl-[protein] + ATP = O-phospho-L-seryl-[protein] + ADP + H(+)</text>
        <dbReference type="Rhea" id="RHEA:17989"/>
        <dbReference type="Rhea" id="RHEA-COMP:9863"/>
        <dbReference type="Rhea" id="RHEA-COMP:11604"/>
        <dbReference type="ChEBI" id="CHEBI:15378"/>
        <dbReference type="ChEBI" id="CHEBI:29999"/>
        <dbReference type="ChEBI" id="CHEBI:30616"/>
        <dbReference type="ChEBI" id="CHEBI:83421"/>
        <dbReference type="ChEBI" id="CHEBI:456216"/>
        <dbReference type="EC" id="2.7.11.1"/>
    </reaction>
</comment>
<evidence type="ECO:0000256" key="3">
    <source>
        <dbReference type="ARBA" id="ARBA00022679"/>
    </source>
</evidence>
<dbReference type="Pfam" id="PF00069">
    <property type="entry name" value="Pkinase"/>
    <property type="match status" value="1"/>
</dbReference>
<dbReference type="GO" id="GO:0004674">
    <property type="term" value="F:protein serine/threonine kinase activity"/>
    <property type="evidence" value="ECO:0007669"/>
    <property type="project" value="UniProtKB-KW"/>
</dbReference>
<dbReference type="InterPro" id="IPR017441">
    <property type="entry name" value="Protein_kinase_ATP_BS"/>
</dbReference>
<dbReference type="RefSeq" id="WP_133581814.1">
    <property type="nucleotide sequence ID" value="NZ_SNYJ01000020.1"/>
</dbReference>
<evidence type="ECO:0000256" key="5">
    <source>
        <dbReference type="ARBA" id="ARBA00022777"/>
    </source>
</evidence>
<accession>A0A4R6TW70</accession>
<dbReference type="OrthoDB" id="9788659at2"/>
<dbReference type="GO" id="GO:0005524">
    <property type="term" value="F:ATP binding"/>
    <property type="evidence" value="ECO:0007669"/>
    <property type="project" value="UniProtKB-UniRule"/>
</dbReference>
<evidence type="ECO:0000256" key="6">
    <source>
        <dbReference type="ARBA" id="ARBA00022840"/>
    </source>
</evidence>
<dbReference type="SUPFAM" id="SSF56112">
    <property type="entry name" value="Protein kinase-like (PK-like)"/>
    <property type="match status" value="1"/>
</dbReference>
<evidence type="ECO:0000256" key="9">
    <source>
        <dbReference type="PROSITE-ProRule" id="PRU10141"/>
    </source>
</evidence>
<comment type="caution">
    <text evidence="11">The sequence shown here is derived from an EMBL/GenBank/DDBJ whole genome shotgun (WGS) entry which is preliminary data.</text>
</comment>
<evidence type="ECO:0000256" key="8">
    <source>
        <dbReference type="ARBA" id="ARBA00048679"/>
    </source>
</evidence>
<keyword evidence="2" id="KW-0723">Serine/threonine-protein kinase</keyword>
<dbReference type="Proteomes" id="UP000295632">
    <property type="component" value="Unassembled WGS sequence"/>
</dbReference>
<name>A0A4R6TW70_9BACI</name>
<proteinExistence type="predicted"/>
<protein>
    <recommendedName>
        <fullName evidence="1">non-specific serine/threonine protein kinase</fullName>
        <ecNumber evidence="1">2.7.11.1</ecNumber>
    </recommendedName>
</protein>
<organism evidence="11 12">
    <name type="scientific">Aureibacillus halotolerans</name>
    <dbReference type="NCBI Taxonomy" id="1508390"/>
    <lineage>
        <taxon>Bacteria</taxon>
        <taxon>Bacillati</taxon>
        <taxon>Bacillota</taxon>
        <taxon>Bacilli</taxon>
        <taxon>Bacillales</taxon>
        <taxon>Bacillaceae</taxon>
        <taxon>Aureibacillus</taxon>
    </lineage>
</organism>
<dbReference type="PANTHER" id="PTHR24363">
    <property type="entry name" value="SERINE/THREONINE PROTEIN KINASE"/>
    <property type="match status" value="1"/>
</dbReference>
<feature type="domain" description="Protein kinase" evidence="10">
    <location>
        <begin position="27"/>
        <end position="259"/>
    </location>
</feature>
<evidence type="ECO:0000313" key="11">
    <source>
        <dbReference type="EMBL" id="TDQ36075.1"/>
    </source>
</evidence>
<keyword evidence="3" id="KW-0808">Transferase</keyword>
<dbReference type="EC" id="2.7.11.1" evidence="1"/>
<evidence type="ECO:0000256" key="2">
    <source>
        <dbReference type="ARBA" id="ARBA00022527"/>
    </source>
</evidence>
<dbReference type="InterPro" id="IPR000719">
    <property type="entry name" value="Prot_kinase_dom"/>
</dbReference>
<dbReference type="PANTHER" id="PTHR24363:SF0">
    <property type="entry name" value="SERINE_THREONINE KINASE LIKE DOMAIN CONTAINING 1"/>
    <property type="match status" value="1"/>
</dbReference>
<reference evidence="11 12" key="1">
    <citation type="submission" date="2019-03" db="EMBL/GenBank/DDBJ databases">
        <title>Genomic Encyclopedia of Type Strains, Phase IV (KMG-IV): sequencing the most valuable type-strain genomes for metagenomic binning, comparative biology and taxonomic classification.</title>
        <authorList>
            <person name="Goeker M."/>
        </authorList>
    </citation>
    <scope>NUCLEOTIDE SEQUENCE [LARGE SCALE GENOMIC DNA]</scope>
    <source>
        <strain evidence="11 12">DSM 28697</strain>
    </source>
</reference>
<gene>
    <name evidence="11" type="ORF">EV213_1206</name>
</gene>
<keyword evidence="12" id="KW-1185">Reference proteome</keyword>
<dbReference type="EMBL" id="SNYJ01000020">
    <property type="protein sequence ID" value="TDQ36075.1"/>
    <property type="molecule type" value="Genomic_DNA"/>
</dbReference>
<comment type="catalytic activity">
    <reaction evidence="7">
        <text>L-threonyl-[protein] + ATP = O-phospho-L-threonyl-[protein] + ADP + H(+)</text>
        <dbReference type="Rhea" id="RHEA:46608"/>
        <dbReference type="Rhea" id="RHEA-COMP:11060"/>
        <dbReference type="Rhea" id="RHEA-COMP:11605"/>
        <dbReference type="ChEBI" id="CHEBI:15378"/>
        <dbReference type="ChEBI" id="CHEBI:30013"/>
        <dbReference type="ChEBI" id="CHEBI:30616"/>
        <dbReference type="ChEBI" id="CHEBI:61977"/>
        <dbReference type="ChEBI" id="CHEBI:456216"/>
        <dbReference type="EC" id="2.7.11.1"/>
    </reaction>
</comment>
<feature type="binding site" evidence="9">
    <location>
        <position position="56"/>
    </location>
    <ligand>
        <name>ATP</name>
        <dbReference type="ChEBI" id="CHEBI:30616"/>
    </ligand>
</feature>
<keyword evidence="6 9" id="KW-0067">ATP-binding</keyword>
<dbReference type="PROSITE" id="PS50011">
    <property type="entry name" value="PROTEIN_KINASE_DOM"/>
    <property type="match status" value="1"/>
</dbReference>
<dbReference type="AlphaFoldDB" id="A0A4R6TW70"/>
<keyword evidence="4 9" id="KW-0547">Nucleotide-binding</keyword>
<dbReference type="InterPro" id="IPR011009">
    <property type="entry name" value="Kinase-like_dom_sf"/>
</dbReference>
<keyword evidence="5 11" id="KW-0418">Kinase</keyword>
<evidence type="ECO:0000256" key="7">
    <source>
        <dbReference type="ARBA" id="ARBA00047899"/>
    </source>
</evidence>
<evidence type="ECO:0000256" key="4">
    <source>
        <dbReference type="ARBA" id="ARBA00022741"/>
    </source>
</evidence>
<evidence type="ECO:0000259" key="10">
    <source>
        <dbReference type="PROSITE" id="PS50011"/>
    </source>
</evidence>
<evidence type="ECO:0000256" key="1">
    <source>
        <dbReference type="ARBA" id="ARBA00012513"/>
    </source>
</evidence>
<sequence>MTTFFRSLYRKLKDHPLPVGTIINEAYRITGHLGAGSFGLAYIAVQSETDSPCVLKQLRPSRSKMDDQKQFLHEVDVLKMIHHPAVPRYLDHFTNAGRTFIAMTYVEGENLEDVLFDQKRAFSEKESLKLITDVVGVVADLHLHEVFHGDLRTPNMILRHGALSIIDFGLARTGSQGLSEEQKTRHALEDLYDAGDLLLFLLYSTFQTKRKKALPWTEELTLHPATTTLLKRLLGIDQPFHNAIEAEEALKSTLTMVRA</sequence>
<dbReference type="Gene3D" id="1.10.510.10">
    <property type="entry name" value="Transferase(Phosphotransferase) domain 1"/>
    <property type="match status" value="1"/>
</dbReference>
<evidence type="ECO:0000313" key="12">
    <source>
        <dbReference type="Proteomes" id="UP000295632"/>
    </source>
</evidence>